<reference evidence="1" key="1">
    <citation type="submission" date="2021-01" db="EMBL/GenBank/DDBJ databases">
        <title>Whole genome shotgun sequence of Planosporangium mesophilum NBRC 109066.</title>
        <authorList>
            <person name="Komaki H."/>
            <person name="Tamura T."/>
        </authorList>
    </citation>
    <scope>NUCLEOTIDE SEQUENCE</scope>
    <source>
        <strain evidence="1">NBRC 109066</strain>
    </source>
</reference>
<name>A0A8J3X0Z0_9ACTN</name>
<dbReference type="AlphaFoldDB" id="A0A8J3X0Z0"/>
<dbReference type="Proteomes" id="UP000599074">
    <property type="component" value="Unassembled WGS sequence"/>
</dbReference>
<evidence type="ECO:0000313" key="2">
    <source>
        <dbReference type="Proteomes" id="UP000599074"/>
    </source>
</evidence>
<sequence length="70" mass="7752">MVLRLLYLVFSQLMQWLVLLARDAAAKDVELLVLRQEVSVLRRLMTYGSLACATAVVRGAVGRALPLGRP</sequence>
<comment type="caution">
    <text evidence="1">The sequence shown here is derived from an EMBL/GenBank/DDBJ whole genome shotgun (WGS) entry which is preliminary data.</text>
</comment>
<protein>
    <submittedName>
        <fullName evidence="1">Uncharacterized protein</fullName>
    </submittedName>
</protein>
<accession>A0A8J3X0Z0</accession>
<evidence type="ECO:0000313" key="1">
    <source>
        <dbReference type="EMBL" id="GII23226.1"/>
    </source>
</evidence>
<dbReference type="EMBL" id="BOON01000027">
    <property type="protein sequence ID" value="GII23226.1"/>
    <property type="molecule type" value="Genomic_DNA"/>
</dbReference>
<gene>
    <name evidence="1" type="ORF">Pme01_28230</name>
</gene>
<keyword evidence="2" id="KW-1185">Reference proteome</keyword>
<proteinExistence type="predicted"/>
<organism evidence="1 2">
    <name type="scientific">Planosporangium mesophilum</name>
    <dbReference type="NCBI Taxonomy" id="689768"/>
    <lineage>
        <taxon>Bacteria</taxon>
        <taxon>Bacillati</taxon>
        <taxon>Actinomycetota</taxon>
        <taxon>Actinomycetes</taxon>
        <taxon>Micromonosporales</taxon>
        <taxon>Micromonosporaceae</taxon>
        <taxon>Planosporangium</taxon>
    </lineage>
</organism>